<dbReference type="EMBL" id="NVQC01000008">
    <property type="protein sequence ID" value="PTL37133.1"/>
    <property type="molecule type" value="Genomic_DNA"/>
</dbReference>
<dbReference type="GO" id="GO:0140663">
    <property type="term" value="F:ATP-dependent FeS chaperone activity"/>
    <property type="evidence" value="ECO:0007669"/>
    <property type="project" value="InterPro"/>
</dbReference>
<dbReference type="InterPro" id="IPR019591">
    <property type="entry name" value="Mrp/NBP35_ATP-bd"/>
</dbReference>
<sequence>MVTPALTVDTVIAALRQIKYPGMSRDIVSIGVVKDTQLDGADVYLDLQVPTEDREVIAKVEAAVRETLARVPGIGDMRIQIGPRPASPDSAPGPSPLPGVRRIIAVASGKGGVGKTTVSVNLALALAQSGAAVGLLDADIYGPNVPRMLGEPGRPKADEGKIVPLVRYGLKVISVGYLLGDRSPIIWRGPLVAQALRQLLHDVRWGELDYLIVDLPPGTGDAQLTLVQSVPLTGGVIVTTPSAVALMDAEKGLQMFREARVPILGIVENMSYFICPHCQGETDIFSRGGGRTVSESLGVSFLGEIPINPAIREGGDIGAPVVVAKPESPEALIFRNLAEKVRLEAEAAAVAMPQVIIR</sequence>
<comment type="similarity">
    <text evidence="2">In the C-terminal section; belongs to the Mrp/NBP35 ATP-binding proteins family.</text>
</comment>
<dbReference type="Pfam" id="PF01883">
    <property type="entry name" value="FeS_assembly_P"/>
    <property type="match status" value="1"/>
</dbReference>
<comment type="subunit">
    <text evidence="9">Homodimer.</text>
</comment>
<keyword evidence="3 9" id="KW-0479">Metal-binding</keyword>
<evidence type="ECO:0000256" key="9">
    <source>
        <dbReference type="HAMAP-Rule" id="MF_02040"/>
    </source>
</evidence>
<comment type="function">
    <text evidence="9">Binds and transfers iron-sulfur (Fe-S) clusters to target apoproteins. Can hydrolyze ATP.</text>
</comment>
<dbReference type="InterPro" id="IPR034904">
    <property type="entry name" value="FSCA_dom_sf"/>
</dbReference>
<feature type="binding site" evidence="9">
    <location>
        <begin position="109"/>
        <end position="116"/>
    </location>
    <ligand>
        <name>ATP</name>
        <dbReference type="ChEBI" id="CHEBI:30616"/>
    </ligand>
</feature>
<gene>
    <name evidence="11" type="ORF">CLG94_00960</name>
</gene>
<keyword evidence="12" id="KW-1185">Reference proteome</keyword>
<evidence type="ECO:0000256" key="5">
    <source>
        <dbReference type="ARBA" id="ARBA00022801"/>
    </source>
</evidence>
<evidence type="ECO:0000256" key="3">
    <source>
        <dbReference type="ARBA" id="ARBA00022723"/>
    </source>
</evidence>
<keyword evidence="5 9" id="KW-0378">Hydrolase</keyword>
<dbReference type="InterPro" id="IPR044304">
    <property type="entry name" value="NUBPL-like"/>
</dbReference>
<comment type="similarity">
    <text evidence="1">In the N-terminal section; belongs to the MIP18 family.</text>
</comment>
<dbReference type="PROSITE" id="PS01215">
    <property type="entry name" value="MRP"/>
    <property type="match status" value="1"/>
</dbReference>
<evidence type="ECO:0000256" key="2">
    <source>
        <dbReference type="ARBA" id="ARBA00008205"/>
    </source>
</evidence>
<dbReference type="CDD" id="cd02037">
    <property type="entry name" value="Mrp_NBP35"/>
    <property type="match status" value="1"/>
</dbReference>
<evidence type="ECO:0000256" key="7">
    <source>
        <dbReference type="ARBA" id="ARBA00023004"/>
    </source>
</evidence>
<dbReference type="GO" id="GO:0016226">
    <property type="term" value="P:iron-sulfur cluster assembly"/>
    <property type="evidence" value="ECO:0007669"/>
    <property type="project" value="InterPro"/>
</dbReference>
<keyword evidence="7 9" id="KW-0408">Iron</keyword>
<reference evidence="11 12" key="1">
    <citation type="submission" date="2017-09" db="EMBL/GenBank/DDBJ databases">
        <title>Bloom of a denitrifying methanotroph, Candidatus Methylomirabilis limnetica, in a deep stratified lake.</title>
        <authorList>
            <person name="Graf J.S."/>
            <person name="Marchant H.K."/>
            <person name="Tienken D."/>
            <person name="Hach P.F."/>
            <person name="Brand A."/>
            <person name="Schubert C.J."/>
            <person name="Kuypers M.M."/>
            <person name="Milucka J."/>
        </authorList>
    </citation>
    <scope>NUCLEOTIDE SEQUENCE [LARGE SCALE GENOMIC DNA]</scope>
    <source>
        <strain evidence="11 12">Zug</strain>
    </source>
</reference>
<evidence type="ECO:0000256" key="6">
    <source>
        <dbReference type="ARBA" id="ARBA00022840"/>
    </source>
</evidence>
<evidence type="ECO:0000259" key="10">
    <source>
        <dbReference type="Pfam" id="PF01883"/>
    </source>
</evidence>
<comment type="similarity">
    <text evidence="9">Belongs to the Mrp/NBP35 ATP-binding proteins family.</text>
</comment>
<dbReference type="InterPro" id="IPR000808">
    <property type="entry name" value="Mrp-like_CS"/>
</dbReference>
<evidence type="ECO:0000313" key="11">
    <source>
        <dbReference type="EMBL" id="PTL37133.1"/>
    </source>
</evidence>
<organism evidence="11 12">
    <name type="scientific">Candidatus Methylomirabilis limnetica</name>
    <dbReference type="NCBI Taxonomy" id="2033718"/>
    <lineage>
        <taxon>Bacteria</taxon>
        <taxon>Candidatus Methylomirabilota</taxon>
        <taxon>Candidatus Methylomirabilia</taxon>
        <taxon>Candidatus Methylomirabilales</taxon>
        <taxon>Candidatus Methylomirabilaceae</taxon>
        <taxon>Candidatus Methylomirabilis</taxon>
    </lineage>
</organism>
<dbReference type="GO" id="GO:0051539">
    <property type="term" value="F:4 iron, 4 sulfur cluster binding"/>
    <property type="evidence" value="ECO:0007669"/>
    <property type="project" value="TreeGrafter"/>
</dbReference>
<evidence type="ECO:0000313" key="12">
    <source>
        <dbReference type="Proteomes" id="UP000241436"/>
    </source>
</evidence>
<protein>
    <recommendedName>
        <fullName evidence="9">Iron-sulfur cluster carrier protein</fullName>
    </recommendedName>
</protein>
<dbReference type="InterPro" id="IPR002744">
    <property type="entry name" value="MIP18-like"/>
</dbReference>
<comment type="caution">
    <text evidence="11">The sequence shown here is derived from an EMBL/GenBank/DDBJ whole genome shotgun (WGS) entry which is preliminary data.</text>
</comment>
<keyword evidence="4 9" id="KW-0547">Nucleotide-binding</keyword>
<dbReference type="SUPFAM" id="SSF52540">
    <property type="entry name" value="P-loop containing nucleoside triphosphate hydrolases"/>
    <property type="match status" value="1"/>
</dbReference>
<dbReference type="HAMAP" id="MF_02040">
    <property type="entry name" value="Mrp_NBP35"/>
    <property type="match status" value="1"/>
</dbReference>
<dbReference type="Proteomes" id="UP000241436">
    <property type="component" value="Unassembled WGS sequence"/>
</dbReference>
<evidence type="ECO:0000256" key="4">
    <source>
        <dbReference type="ARBA" id="ARBA00022741"/>
    </source>
</evidence>
<name>A0A2T4U186_9BACT</name>
<reference evidence="12" key="2">
    <citation type="journal article" date="2018" name="Environ. Microbiol.">
        <title>Bloom of a denitrifying methanotroph, 'Candidatus Methylomirabilis limnetica', in a deep stratified lake.</title>
        <authorList>
            <person name="Graf J.S."/>
            <person name="Mayr M.J."/>
            <person name="Marchant H.K."/>
            <person name="Tienken D."/>
            <person name="Hach P.F."/>
            <person name="Brand A."/>
            <person name="Schubert C.J."/>
            <person name="Kuypers M.M."/>
            <person name="Milucka J."/>
        </authorList>
    </citation>
    <scope>NUCLEOTIDE SEQUENCE [LARGE SCALE GENOMIC DNA]</scope>
    <source>
        <strain evidence="12">Zug</strain>
    </source>
</reference>
<dbReference type="GO" id="GO:0016887">
    <property type="term" value="F:ATP hydrolysis activity"/>
    <property type="evidence" value="ECO:0007669"/>
    <property type="project" value="UniProtKB-UniRule"/>
</dbReference>
<dbReference type="SUPFAM" id="SSF117916">
    <property type="entry name" value="Fe-S cluster assembly (FSCA) domain-like"/>
    <property type="match status" value="1"/>
</dbReference>
<dbReference type="OrthoDB" id="9809679at2"/>
<dbReference type="PANTHER" id="PTHR42961:SF2">
    <property type="entry name" value="IRON-SULFUR PROTEIN NUBPL"/>
    <property type="match status" value="1"/>
</dbReference>
<dbReference type="Pfam" id="PF10609">
    <property type="entry name" value="ParA"/>
    <property type="match status" value="1"/>
</dbReference>
<proteinExistence type="inferred from homology"/>
<dbReference type="FunFam" id="3.40.50.300:FF:000304">
    <property type="entry name" value="Iron-sulfur cluster carrier protein"/>
    <property type="match status" value="1"/>
</dbReference>
<accession>A0A2T4U186</accession>
<dbReference type="GO" id="GO:0046872">
    <property type="term" value="F:metal ion binding"/>
    <property type="evidence" value="ECO:0007669"/>
    <property type="project" value="UniProtKB-KW"/>
</dbReference>
<evidence type="ECO:0000256" key="1">
    <source>
        <dbReference type="ARBA" id="ARBA00007352"/>
    </source>
</evidence>
<feature type="domain" description="MIP18 family-like" evidence="10">
    <location>
        <begin position="9"/>
        <end position="79"/>
    </location>
</feature>
<dbReference type="Gene3D" id="3.30.300.130">
    <property type="entry name" value="Fe-S cluster assembly (FSCA)"/>
    <property type="match status" value="1"/>
</dbReference>
<dbReference type="PANTHER" id="PTHR42961">
    <property type="entry name" value="IRON-SULFUR PROTEIN NUBPL"/>
    <property type="match status" value="1"/>
</dbReference>
<dbReference type="AlphaFoldDB" id="A0A2T4U186"/>
<dbReference type="GO" id="GO:0005524">
    <property type="term" value="F:ATP binding"/>
    <property type="evidence" value="ECO:0007669"/>
    <property type="project" value="UniProtKB-UniRule"/>
</dbReference>
<dbReference type="Gene3D" id="3.40.50.300">
    <property type="entry name" value="P-loop containing nucleotide triphosphate hydrolases"/>
    <property type="match status" value="1"/>
</dbReference>
<dbReference type="RefSeq" id="WP_107561038.1">
    <property type="nucleotide sequence ID" value="NZ_NVQC01000008.1"/>
</dbReference>
<dbReference type="InterPro" id="IPR027417">
    <property type="entry name" value="P-loop_NTPase"/>
</dbReference>
<evidence type="ECO:0000256" key="8">
    <source>
        <dbReference type="ARBA" id="ARBA00023014"/>
    </source>
</evidence>
<dbReference type="InterPro" id="IPR033756">
    <property type="entry name" value="YlxH/NBP35"/>
</dbReference>
<keyword evidence="6 9" id="KW-0067">ATP-binding</keyword>
<keyword evidence="8 9" id="KW-0411">Iron-sulfur</keyword>